<protein>
    <recommendedName>
        <fullName evidence="3">Phosphohydrolase</fullName>
    </recommendedName>
</protein>
<gene>
    <name evidence="1" type="ORF">HNR51_005114</name>
</gene>
<dbReference type="Gene3D" id="1.10.3210.10">
    <property type="entry name" value="Hypothetical protein af1432"/>
    <property type="match status" value="1"/>
</dbReference>
<evidence type="ECO:0000313" key="2">
    <source>
        <dbReference type="Proteomes" id="UP000543554"/>
    </source>
</evidence>
<sequence length="183" mass="20030">MEAKIMLQSGSEFDILDPHSSNFNIEDIAHGLSLLCRYVGQCREFYSIAEHSVHVSETCEDHALAALLHDAAEAFIGDVSGPLKALLPEYKRIEKTIETAIFAKFGIPYPLPKAVKAADLSVLAAEQDQIMPPGTSNWMAGSGVKPAEVEIKCLTPSEAKAAFLKRFEDLCTQRQPKCAVLVR</sequence>
<proteinExistence type="predicted"/>
<name>A0AA40S7Y8_9HYPH</name>
<dbReference type="RefSeq" id="WP_182556738.1">
    <property type="nucleotide sequence ID" value="NZ_BPRF01000011.1"/>
</dbReference>
<dbReference type="EMBL" id="JACJIB010000012">
    <property type="protein sequence ID" value="MBA8915997.1"/>
    <property type="molecule type" value="Genomic_DNA"/>
</dbReference>
<evidence type="ECO:0000313" key="1">
    <source>
        <dbReference type="EMBL" id="MBA8915997.1"/>
    </source>
</evidence>
<comment type="caution">
    <text evidence="1">The sequence shown here is derived from an EMBL/GenBank/DDBJ whole genome shotgun (WGS) entry which is preliminary data.</text>
</comment>
<organism evidence="1 2">
    <name type="scientific">Methylorubrum thiocyanatum</name>
    <dbReference type="NCBI Taxonomy" id="47958"/>
    <lineage>
        <taxon>Bacteria</taxon>
        <taxon>Pseudomonadati</taxon>
        <taxon>Pseudomonadota</taxon>
        <taxon>Alphaproteobacteria</taxon>
        <taxon>Hyphomicrobiales</taxon>
        <taxon>Methylobacteriaceae</taxon>
        <taxon>Methylorubrum</taxon>
    </lineage>
</organism>
<evidence type="ECO:0008006" key="3">
    <source>
        <dbReference type="Google" id="ProtNLM"/>
    </source>
</evidence>
<dbReference type="Proteomes" id="UP000543554">
    <property type="component" value="Unassembled WGS sequence"/>
</dbReference>
<dbReference type="AlphaFoldDB" id="A0AA40S7Y8"/>
<accession>A0AA40S7Y8</accession>
<keyword evidence="2" id="KW-1185">Reference proteome</keyword>
<reference evidence="1 2" key="1">
    <citation type="submission" date="2020-08" db="EMBL/GenBank/DDBJ databases">
        <title>Genomic Encyclopedia of Type Strains, Phase IV (KMG-IV): sequencing the most valuable type-strain genomes for metagenomic binning, comparative biology and taxonomic classification.</title>
        <authorList>
            <person name="Goeker M."/>
        </authorList>
    </citation>
    <scope>NUCLEOTIDE SEQUENCE [LARGE SCALE GENOMIC DNA]</scope>
    <source>
        <strain evidence="1 2">DSM 11490</strain>
    </source>
</reference>
<dbReference type="SUPFAM" id="SSF109604">
    <property type="entry name" value="HD-domain/PDEase-like"/>
    <property type="match status" value="1"/>
</dbReference>